<proteinExistence type="predicted"/>
<comment type="caution">
    <text evidence="1">The sequence shown here is derived from an EMBL/GenBank/DDBJ whole genome shotgun (WGS) entry which is preliminary data.</text>
</comment>
<keyword evidence="2" id="KW-1185">Reference proteome</keyword>
<gene>
    <name evidence="1" type="ORF">R3P38DRAFT_2784548</name>
</gene>
<reference evidence="1 2" key="1">
    <citation type="journal article" date="2024" name="J Genomics">
        <title>Draft genome sequencing and assembly of Favolaschia claudopus CIRM-BRFM 2984 isolated from oak limbs.</title>
        <authorList>
            <person name="Navarro D."/>
            <person name="Drula E."/>
            <person name="Chaduli D."/>
            <person name="Cazenave R."/>
            <person name="Ahrendt S."/>
            <person name="Wang J."/>
            <person name="Lipzen A."/>
            <person name="Daum C."/>
            <person name="Barry K."/>
            <person name="Grigoriev I.V."/>
            <person name="Favel A."/>
            <person name="Rosso M.N."/>
            <person name="Martin F."/>
        </authorList>
    </citation>
    <scope>NUCLEOTIDE SEQUENCE [LARGE SCALE GENOMIC DNA]</scope>
    <source>
        <strain evidence="1 2">CIRM-BRFM 2984</strain>
    </source>
</reference>
<dbReference type="AlphaFoldDB" id="A0AAW0AWP3"/>
<sequence length="197" mass="22192">MDQVEALNLQSQLQSVGIFEDMSGLWAVLEMSNIARKKRVHRVFALFDDRDVFATEGVCRRYTLDTTALFIACSSDHTPPLGNLCPREKLSAFVKMRLFAYEARALGRFVSRRDFVLIQLRDNGAVCTPFLLSSCTRRLPTRRVNGYVLLIFFRICSVAACTLRTRATAHAPLTLRLTKSSIVHAQVTDFQPSDADS</sequence>
<name>A0AAW0AWP3_9AGAR</name>
<evidence type="ECO:0000313" key="1">
    <source>
        <dbReference type="EMBL" id="KAK7017636.1"/>
    </source>
</evidence>
<organism evidence="1 2">
    <name type="scientific">Favolaschia claudopus</name>
    <dbReference type="NCBI Taxonomy" id="2862362"/>
    <lineage>
        <taxon>Eukaryota</taxon>
        <taxon>Fungi</taxon>
        <taxon>Dikarya</taxon>
        <taxon>Basidiomycota</taxon>
        <taxon>Agaricomycotina</taxon>
        <taxon>Agaricomycetes</taxon>
        <taxon>Agaricomycetidae</taxon>
        <taxon>Agaricales</taxon>
        <taxon>Marasmiineae</taxon>
        <taxon>Mycenaceae</taxon>
        <taxon>Favolaschia</taxon>
    </lineage>
</organism>
<dbReference type="EMBL" id="JAWWNJ010000047">
    <property type="protein sequence ID" value="KAK7017636.1"/>
    <property type="molecule type" value="Genomic_DNA"/>
</dbReference>
<evidence type="ECO:0000313" key="2">
    <source>
        <dbReference type="Proteomes" id="UP001362999"/>
    </source>
</evidence>
<dbReference type="Proteomes" id="UP001362999">
    <property type="component" value="Unassembled WGS sequence"/>
</dbReference>
<accession>A0AAW0AWP3</accession>
<protein>
    <submittedName>
        <fullName evidence="1">Uncharacterized protein</fullName>
    </submittedName>
</protein>